<reference evidence="1" key="1">
    <citation type="submission" date="2019-09" db="EMBL/GenBank/DDBJ databases">
        <authorList>
            <person name="Zhang L."/>
        </authorList>
    </citation>
    <scope>NUCLEOTIDE SEQUENCE</scope>
</reference>
<evidence type="ECO:0000313" key="1">
    <source>
        <dbReference type="EMBL" id="VVV36108.1"/>
    </source>
</evidence>
<gene>
    <name evidence="1" type="ORF">NYM_LOCUS733</name>
</gene>
<sequence>MLQLQPLEFPIFLSISNRMNGIFF</sequence>
<protein>
    <submittedName>
        <fullName evidence="1">Uncharacterized protein</fullName>
    </submittedName>
</protein>
<dbReference type="AlphaFoldDB" id="A0A5K0V774"/>
<dbReference type="EMBL" id="LR721774">
    <property type="protein sequence ID" value="VVV36108.1"/>
    <property type="molecule type" value="Genomic_DNA"/>
</dbReference>
<name>A0A5K0V774_9MAGN</name>
<organism evidence="1">
    <name type="scientific">Nymphaea colorata</name>
    <name type="common">pocket water lily</name>
    <dbReference type="NCBI Taxonomy" id="210225"/>
    <lineage>
        <taxon>Eukaryota</taxon>
        <taxon>Viridiplantae</taxon>
        <taxon>Streptophyta</taxon>
        <taxon>Embryophyta</taxon>
        <taxon>Tracheophyta</taxon>
        <taxon>Spermatophyta</taxon>
        <taxon>Magnoliopsida</taxon>
        <taxon>Nymphaeales</taxon>
        <taxon>Nymphaeaceae</taxon>
        <taxon>Nymphaea</taxon>
    </lineage>
</organism>
<proteinExistence type="predicted"/>
<accession>A0A5K0V774</accession>